<gene>
    <name evidence="1" type="ORF">AM231_08960</name>
</gene>
<dbReference type="Proteomes" id="UP000036932">
    <property type="component" value="Unassembled WGS sequence"/>
</dbReference>
<keyword evidence="2" id="KW-1185">Reference proteome</keyword>
<evidence type="ECO:0000313" key="2">
    <source>
        <dbReference type="Proteomes" id="UP000036932"/>
    </source>
</evidence>
<proteinExistence type="predicted"/>
<reference evidence="2" key="1">
    <citation type="submission" date="2015-08" db="EMBL/GenBank/DDBJ databases">
        <title>Genome sequencing project for genomic taxonomy and phylogenomics of Bacillus-like bacteria.</title>
        <authorList>
            <person name="Liu B."/>
            <person name="Wang J."/>
            <person name="Zhu Y."/>
            <person name="Liu G."/>
            <person name="Chen Q."/>
            <person name="Chen Z."/>
            <person name="Lan J."/>
            <person name="Che J."/>
            <person name="Ge C."/>
            <person name="Shi H."/>
            <person name="Pan Z."/>
            <person name="Liu X."/>
        </authorList>
    </citation>
    <scope>NUCLEOTIDE SEQUENCE [LARGE SCALE GENOMIC DNA]</scope>
    <source>
        <strain evidence="2">FJAT-22460</strain>
    </source>
</reference>
<dbReference type="RefSeq" id="WP_054402317.1">
    <property type="nucleotide sequence ID" value="NZ_LIUT01000001.1"/>
</dbReference>
<dbReference type="AlphaFoldDB" id="A0A0M1P450"/>
<dbReference type="EMBL" id="LIUT01000001">
    <property type="protein sequence ID" value="KOR89266.1"/>
    <property type="molecule type" value="Genomic_DNA"/>
</dbReference>
<name>A0A0M1P450_9BACL</name>
<sequence length="96" mass="10979">MKRDGKKYYLLNEKYTSIMYLMSITIPLNMSKQLPGYVLDGRITDPNSAISELQIPGINGRDLSRYTFFTQDGVEYMNHNGSILVNEDAVKPSKLR</sequence>
<comment type="caution">
    <text evidence="1">The sequence shown here is derived from an EMBL/GenBank/DDBJ whole genome shotgun (WGS) entry which is preliminary data.</text>
</comment>
<accession>A0A0M1P450</accession>
<protein>
    <submittedName>
        <fullName evidence="1">Uncharacterized protein</fullName>
    </submittedName>
</protein>
<dbReference type="PATRIC" id="fig|1705565.3.peg.3759"/>
<organism evidence="1 2">
    <name type="scientific">Paenibacillus solani</name>
    <dbReference type="NCBI Taxonomy" id="1705565"/>
    <lineage>
        <taxon>Bacteria</taxon>
        <taxon>Bacillati</taxon>
        <taxon>Bacillota</taxon>
        <taxon>Bacilli</taxon>
        <taxon>Bacillales</taxon>
        <taxon>Paenibacillaceae</taxon>
        <taxon>Paenibacillus</taxon>
    </lineage>
</organism>
<evidence type="ECO:0000313" key="1">
    <source>
        <dbReference type="EMBL" id="KOR89266.1"/>
    </source>
</evidence>